<name>A0A1I8G719_9PLAT</name>
<evidence type="ECO:0000313" key="5">
    <source>
        <dbReference type="WBParaSite" id="maker-uti_cns_0001053-snap-gene-0.8-mRNA-1"/>
    </source>
</evidence>
<protein>
    <submittedName>
        <fullName evidence="5">UPF0587 protein C1orf123 homolog</fullName>
    </submittedName>
</protein>
<dbReference type="Pfam" id="PF05907">
    <property type="entry name" value="CXXC_Zn-b_euk"/>
    <property type="match status" value="1"/>
</dbReference>
<reference evidence="5" key="1">
    <citation type="submission" date="2016-11" db="UniProtKB">
        <authorList>
            <consortium name="WormBaseParasite"/>
        </authorList>
    </citation>
    <scope>IDENTIFICATION</scope>
</reference>
<dbReference type="AlphaFoldDB" id="A0A1I8G719"/>
<sequence length="162" mass="18348">FSQKASLLLKAQLEGVTSLRPVGDDFRWYIRLRCLNCGDETPELVYVCLDEEHEIHGSRGTAHLVIKCKLCHRENTLSILPDSIASYDLDDSNKFKSIVVFDCRGVEPTEWSPRIGWACAGAETGTQFPEVNLTELDWSDFDEKAKASVGVYEVEYKFTHTK</sequence>
<evidence type="ECO:0000256" key="3">
    <source>
        <dbReference type="ARBA" id="ARBA00022833"/>
    </source>
</evidence>
<keyword evidence="2" id="KW-0479">Metal-binding</keyword>
<keyword evidence="4" id="KW-1185">Reference proteome</keyword>
<evidence type="ECO:0000313" key="4">
    <source>
        <dbReference type="Proteomes" id="UP000095280"/>
    </source>
</evidence>
<dbReference type="PANTHER" id="PTHR12857:SF0">
    <property type="entry name" value="CXXC MOTIF CONTAINING ZINC BINDING PROTEIN"/>
    <property type="match status" value="1"/>
</dbReference>
<dbReference type="GO" id="GO:0008270">
    <property type="term" value="F:zinc ion binding"/>
    <property type="evidence" value="ECO:0007669"/>
    <property type="project" value="TreeGrafter"/>
</dbReference>
<dbReference type="SUPFAM" id="SSF141678">
    <property type="entry name" value="MAL13P1.257-like"/>
    <property type="match status" value="1"/>
</dbReference>
<evidence type="ECO:0000256" key="1">
    <source>
        <dbReference type="ARBA" id="ARBA00007818"/>
    </source>
</evidence>
<comment type="similarity">
    <text evidence="1">Belongs to the UPF0587 family.</text>
</comment>
<dbReference type="InterPro" id="IPR008584">
    <property type="entry name" value="CXXC_Zn-binding_euk"/>
</dbReference>
<accession>A0A1I8G719</accession>
<dbReference type="PANTHER" id="PTHR12857">
    <property type="entry name" value="CXXC MOTIF CONTAINING ZINC BINDING PROTEIN"/>
    <property type="match status" value="1"/>
</dbReference>
<proteinExistence type="inferred from homology"/>
<keyword evidence="3" id="KW-0862">Zinc</keyword>
<organism evidence="4 5">
    <name type="scientific">Macrostomum lignano</name>
    <dbReference type="NCBI Taxonomy" id="282301"/>
    <lineage>
        <taxon>Eukaryota</taxon>
        <taxon>Metazoa</taxon>
        <taxon>Spiralia</taxon>
        <taxon>Lophotrochozoa</taxon>
        <taxon>Platyhelminthes</taxon>
        <taxon>Rhabditophora</taxon>
        <taxon>Macrostomorpha</taxon>
        <taxon>Macrostomida</taxon>
        <taxon>Macrostomidae</taxon>
        <taxon>Macrostomum</taxon>
    </lineage>
</organism>
<dbReference type="Proteomes" id="UP000095280">
    <property type="component" value="Unplaced"/>
</dbReference>
<dbReference type="WBParaSite" id="maker-uti_cns_0001053-snap-gene-0.8-mRNA-1">
    <property type="protein sequence ID" value="maker-uti_cns_0001053-snap-gene-0.8-mRNA-1"/>
    <property type="gene ID" value="maker-uti_cns_0001053-snap-gene-0.8"/>
</dbReference>
<evidence type="ECO:0000256" key="2">
    <source>
        <dbReference type="ARBA" id="ARBA00022723"/>
    </source>
</evidence>